<evidence type="ECO:0000313" key="3">
    <source>
        <dbReference type="Proteomes" id="UP001160625"/>
    </source>
</evidence>
<dbReference type="Gene3D" id="1.10.1200.10">
    <property type="entry name" value="ACP-like"/>
    <property type="match status" value="1"/>
</dbReference>
<dbReference type="RefSeq" id="WP_281043107.1">
    <property type="nucleotide sequence ID" value="NZ_JARYGZ010000001.1"/>
</dbReference>
<evidence type="ECO:0000313" key="2">
    <source>
        <dbReference type="EMBL" id="MDH7637765.1"/>
    </source>
</evidence>
<reference evidence="2" key="1">
    <citation type="submission" date="2023-04" db="EMBL/GenBank/DDBJ databases">
        <title>Sphingomonas sp. MAHUQ-71 isolated from rice field.</title>
        <authorList>
            <person name="Huq M.A."/>
        </authorList>
    </citation>
    <scope>NUCLEOTIDE SEQUENCE</scope>
    <source>
        <strain evidence="2">MAHUQ-71</strain>
    </source>
</reference>
<dbReference type="Proteomes" id="UP001160625">
    <property type="component" value="Unassembled WGS sequence"/>
</dbReference>
<evidence type="ECO:0000259" key="1">
    <source>
        <dbReference type="PROSITE" id="PS50075"/>
    </source>
</evidence>
<gene>
    <name evidence="2" type="ORF">QGN17_03380</name>
</gene>
<organism evidence="2 3">
    <name type="scientific">Sphingomonas oryzagri</name>
    <dbReference type="NCBI Taxonomy" id="3042314"/>
    <lineage>
        <taxon>Bacteria</taxon>
        <taxon>Pseudomonadati</taxon>
        <taxon>Pseudomonadota</taxon>
        <taxon>Alphaproteobacteria</taxon>
        <taxon>Sphingomonadales</taxon>
        <taxon>Sphingomonadaceae</taxon>
        <taxon>Sphingomonas</taxon>
    </lineage>
</organism>
<dbReference type="Pfam" id="PF00550">
    <property type="entry name" value="PP-binding"/>
    <property type="match status" value="1"/>
</dbReference>
<protein>
    <submittedName>
        <fullName evidence="2">Phosphopantetheine-binding protein</fullName>
    </submittedName>
</protein>
<accession>A0ABT6MXK1</accession>
<dbReference type="InterPro" id="IPR036736">
    <property type="entry name" value="ACP-like_sf"/>
</dbReference>
<name>A0ABT6MXK1_9SPHN</name>
<feature type="domain" description="Carrier" evidence="1">
    <location>
        <begin position="2"/>
        <end position="76"/>
    </location>
</feature>
<dbReference type="InterPro" id="IPR009081">
    <property type="entry name" value="PP-bd_ACP"/>
</dbReference>
<dbReference type="SUPFAM" id="SSF47336">
    <property type="entry name" value="ACP-like"/>
    <property type="match status" value="1"/>
</dbReference>
<sequence length="79" mass="8374">MPPTRDDIITIIAEEARIDAAKLTSDATLASLDIASLDVMSVLFAIEDKYGVEIPVETVNPADTLGQFVDAILARVTAA</sequence>
<dbReference type="PROSITE" id="PS50075">
    <property type="entry name" value="CARRIER"/>
    <property type="match status" value="1"/>
</dbReference>
<dbReference type="EMBL" id="JARYGZ010000001">
    <property type="protein sequence ID" value="MDH7637765.1"/>
    <property type="molecule type" value="Genomic_DNA"/>
</dbReference>
<comment type="caution">
    <text evidence="2">The sequence shown here is derived from an EMBL/GenBank/DDBJ whole genome shotgun (WGS) entry which is preliminary data.</text>
</comment>
<proteinExistence type="predicted"/>
<keyword evidence="3" id="KW-1185">Reference proteome</keyword>